<organism evidence="2 3">
    <name type="scientific">Jannaschia pohangensis</name>
    <dbReference type="NCBI Taxonomy" id="390807"/>
    <lineage>
        <taxon>Bacteria</taxon>
        <taxon>Pseudomonadati</taxon>
        <taxon>Pseudomonadota</taxon>
        <taxon>Alphaproteobacteria</taxon>
        <taxon>Rhodobacterales</taxon>
        <taxon>Roseobacteraceae</taxon>
        <taxon>Jannaschia</taxon>
    </lineage>
</organism>
<dbReference type="AlphaFoldDB" id="A0A1I3QUH3"/>
<dbReference type="Pfam" id="PF13469">
    <property type="entry name" value="Sulfotransfer_3"/>
    <property type="match status" value="1"/>
</dbReference>
<sequence length="277" mass="30119">MRERLKGLLGGAARTLNPQCRFPRALFVLAHMRCGSTALSNILCSRPDISGYGEAHVRYDHPDALGRLVVNQIRRGAWTPQAHYLFDKILHDRHDLDPDPGFYDARAIFVAREPAAAIRSIRKLYAGLGRTDEYRSDVETARYYIDRLATLSGHWDRFAPGARVGLTHAALLADPDAALARIGTALGLTPPLENRYRSPAASQRGGGGDPTASGQFTRIEPATPDSQADRAIPLDIPDALRTEAETAYAAFEKMTGVDKVASPASTAQSGPVPSQYD</sequence>
<keyword evidence="3" id="KW-1185">Reference proteome</keyword>
<feature type="region of interest" description="Disordered" evidence="1">
    <location>
        <begin position="192"/>
        <end position="235"/>
    </location>
</feature>
<proteinExistence type="predicted"/>
<evidence type="ECO:0000313" key="3">
    <source>
        <dbReference type="Proteomes" id="UP000199110"/>
    </source>
</evidence>
<accession>A0A1I3QUH3</accession>
<dbReference type="Gene3D" id="3.40.50.300">
    <property type="entry name" value="P-loop containing nucleotide triphosphate hydrolases"/>
    <property type="match status" value="1"/>
</dbReference>
<reference evidence="2 3" key="1">
    <citation type="submission" date="2016-10" db="EMBL/GenBank/DDBJ databases">
        <authorList>
            <person name="de Groot N.N."/>
        </authorList>
    </citation>
    <scope>NUCLEOTIDE SEQUENCE [LARGE SCALE GENOMIC DNA]</scope>
    <source>
        <strain evidence="2 3">DSM 19073</strain>
    </source>
</reference>
<evidence type="ECO:0000313" key="2">
    <source>
        <dbReference type="EMBL" id="SFJ36747.1"/>
    </source>
</evidence>
<dbReference type="Proteomes" id="UP000199110">
    <property type="component" value="Unassembled WGS sequence"/>
</dbReference>
<feature type="compositionally biased region" description="Polar residues" evidence="1">
    <location>
        <begin position="263"/>
        <end position="277"/>
    </location>
</feature>
<evidence type="ECO:0000256" key="1">
    <source>
        <dbReference type="SAM" id="MobiDB-lite"/>
    </source>
</evidence>
<dbReference type="STRING" id="390807.SAMN04488095_2645"/>
<dbReference type="EMBL" id="FORA01000003">
    <property type="protein sequence ID" value="SFJ36747.1"/>
    <property type="molecule type" value="Genomic_DNA"/>
</dbReference>
<dbReference type="SUPFAM" id="SSF52540">
    <property type="entry name" value="P-loop containing nucleoside triphosphate hydrolases"/>
    <property type="match status" value="1"/>
</dbReference>
<dbReference type="RefSeq" id="WP_175484891.1">
    <property type="nucleotide sequence ID" value="NZ_FORA01000003.1"/>
</dbReference>
<gene>
    <name evidence="2" type="ORF">SAMN04488095_2645</name>
</gene>
<protein>
    <recommendedName>
        <fullName evidence="4">Sulfotransferase family protein</fullName>
    </recommendedName>
</protein>
<dbReference type="InterPro" id="IPR027417">
    <property type="entry name" value="P-loop_NTPase"/>
</dbReference>
<evidence type="ECO:0008006" key="4">
    <source>
        <dbReference type="Google" id="ProtNLM"/>
    </source>
</evidence>
<name>A0A1I3QUH3_9RHOB</name>
<feature type="region of interest" description="Disordered" evidence="1">
    <location>
        <begin position="258"/>
        <end position="277"/>
    </location>
</feature>